<sequence length="834" mass="93051">MSKELMPWTPLDLDYRHDSPANILASESRILLLPSLVEATFIGTDPYTSTAASFDLSEALQPILSQINHNHKPTLYCRVCVTVESPPLAASTDALNMGLDLGNSSVPITLCWPLELCLQRIEPDDLNNLHPTPLRQRSVRSLIETYQKESSLASVQSLERPENNVLIPKLPIQNNKKGAMDDDIYSGIGQLTEDDLRFFDEPGPFSTDYQDLGKRHNEIPDFGPSQSFNAAFERISPLIMPLNLPSLTLPIADATDSLSTPLLVSPGCPSRISDKYDPQGKFYTPAPSSSRKRAHSLELVEGRKLSRISQHPTASQTSEVSSSNVSRSSSTSSSSSDDNENILVVLALQISRLHVSEWMPTHKAFNEVCQVDYSAFSLALATSGYVKAQKPIPVLPRWHALSTKHIGFQLNPPQVLVGNQRAIIETDLDALQVWPILGLEPIGGPKHVKVAVVLVGEFDTHAVTQWLEAVEQCFANLRMGTIVWSDLLFWRYNKLEQGHGGLISLSDAFPMAKNADSCLVLMMFAPNTREDAGQVFERWRKSYVVLPIPRSSILSCTTLNPDELASYSHRIYTAARRTDMSARPSVALSPTHYEKCQILRPKSALGLRCEKVRTDVLRHGSVLHIAYDIHQVIEGVGFRMVGVDDRAQRVFSHTWTSHNIMEGIEQIWSRILAEIRTDLCVEWHVVICRAGSPLVDEVGRWSILEQKNLLRENQNVSNVILACADMQMAFVDLPKHFERQFAIILPEGMAPTQESDFLALCSSYVANPDLNTGWSVHLLQVFRDGMLETIPKLAYLKDVVIHLAALEHLGSLRRTPQLAALPWHLAVLLYHVDY</sequence>
<feature type="region of interest" description="Disordered" evidence="1">
    <location>
        <begin position="269"/>
        <end position="337"/>
    </location>
</feature>
<proteinExistence type="predicted"/>
<keyword evidence="3" id="KW-1185">Reference proteome</keyword>
<protein>
    <recommendedName>
        <fullName evidence="4">Mediator of RNA polymerase II transcription subunit 13</fullName>
    </recommendedName>
</protein>
<accession>A0AAJ5YWV1</accession>
<evidence type="ECO:0000313" key="2">
    <source>
        <dbReference type="EMBL" id="WFC99052.1"/>
    </source>
</evidence>
<evidence type="ECO:0000313" key="3">
    <source>
        <dbReference type="Proteomes" id="UP001219567"/>
    </source>
</evidence>
<dbReference type="EMBL" id="CP119944">
    <property type="protein sequence ID" value="WFC99052.1"/>
    <property type="molecule type" value="Genomic_DNA"/>
</dbReference>
<organism evidence="2 3">
    <name type="scientific">Malassezia yamatoensis</name>
    <dbReference type="NCBI Taxonomy" id="253288"/>
    <lineage>
        <taxon>Eukaryota</taxon>
        <taxon>Fungi</taxon>
        <taxon>Dikarya</taxon>
        <taxon>Basidiomycota</taxon>
        <taxon>Ustilaginomycotina</taxon>
        <taxon>Malasseziomycetes</taxon>
        <taxon>Malasseziales</taxon>
        <taxon>Malasseziaceae</taxon>
        <taxon>Malassezia</taxon>
    </lineage>
</organism>
<dbReference type="AlphaFoldDB" id="A0AAJ5YWV1"/>
<evidence type="ECO:0000256" key="1">
    <source>
        <dbReference type="SAM" id="MobiDB-lite"/>
    </source>
</evidence>
<evidence type="ECO:0008006" key="4">
    <source>
        <dbReference type="Google" id="ProtNLM"/>
    </source>
</evidence>
<feature type="compositionally biased region" description="Low complexity" evidence="1">
    <location>
        <begin position="315"/>
        <end position="336"/>
    </location>
</feature>
<name>A0AAJ5YWV1_9BASI</name>
<dbReference type="Proteomes" id="UP001219567">
    <property type="component" value="Chromosome 2"/>
</dbReference>
<feature type="compositionally biased region" description="Basic and acidic residues" evidence="1">
    <location>
        <begin position="295"/>
        <end position="304"/>
    </location>
</feature>
<reference evidence="2 3" key="1">
    <citation type="submission" date="2023-03" db="EMBL/GenBank/DDBJ databases">
        <title>Mating type loci evolution in Malassezia.</title>
        <authorList>
            <person name="Coelho M.A."/>
        </authorList>
    </citation>
    <scope>NUCLEOTIDE SEQUENCE [LARGE SCALE GENOMIC DNA]</scope>
    <source>
        <strain evidence="2 3">CBS 9725</strain>
    </source>
</reference>
<gene>
    <name evidence="2" type="ORF">MYAM1_001788</name>
</gene>